<evidence type="ECO:0008006" key="3">
    <source>
        <dbReference type="Google" id="ProtNLM"/>
    </source>
</evidence>
<gene>
    <name evidence="1" type="ORF">WY13_03526</name>
</gene>
<sequence>MDIAALSVAMSQSSAQQSAGIALTKIAMDSGKESAVNMTEMLSNSAVDPNLGSHLDAMA</sequence>
<name>A0A162L1T9_9CLOT</name>
<dbReference type="AlphaFoldDB" id="A0A162L1T9"/>
<reference evidence="1 2" key="1">
    <citation type="journal article" date="2015" name="Biotechnol. Bioeng.">
        <title>Genome sequence and phenotypic characterization of Caulobacter segnis.</title>
        <authorList>
            <person name="Patel S."/>
            <person name="Fletcher B."/>
            <person name="Scott D.C."/>
            <person name="Ely B."/>
        </authorList>
    </citation>
    <scope>NUCLEOTIDE SEQUENCE [LARGE SCALE GENOMIC DNA]</scope>
    <source>
        <strain evidence="1 2">ERI-2</strain>
    </source>
</reference>
<dbReference type="PATRIC" id="fig|1538.10.peg.3602"/>
<organism evidence="1 2">
    <name type="scientific">Clostridium ljungdahlii</name>
    <dbReference type="NCBI Taxonomy" id="1538"/>
    <lineage>
        <taxon>Bacteria</taxon>
        <taxon>Bacillati</taxon>
        <taxon>Bacillota</taxon>
        <taxon>Clostridia</taxon>
        <taxon>Eubacteriales</taxon>
        <taxon>Clostridiaceae</taxon>
        <taxon>Clostridium</taxon>
    </lineage>
</organism>
<dbReference type="EMBL" id="LITT01000062">
    <property type="protein sequence ID" value="OAA83198.1"/>
    <property type="molecule type" value="Genomic_DNA"/>
</dbReference>
<proteinExistence type="predicted"/>
<evidence type="ECO:0000313" key="2">
    <source>
        <dbReference type="Proteomes" id="UP000077407"/>
    </source>
</evidence>
<protein>
    <recommendedName>
        <fullName evidence="3">Motility protein</fullName>
    </recommendedName>
</protein>
<dbReference type="OrthoDB" id="1924973at2"/>
<evidence type="ECO:0000313" key="1">
    <source>
        <dbReference type="EMBL" id="OAA83198.1"/>
    </source>
</evidence>
<dbReference type="Proteomes" id="UP000077407">
    <property type="component" value="Unassembled WGS sequence"/>
</dbReference>
<dbReference type="RefSeq" id="WP_063556802.1">
    <property type="nucleotide sequence ID" value="NZ_LITT01000062.1"/>
</dbReference>
<dbReference type="Pfam" id="PF14070">
    <property type="entry name" value="YjfB_motility"/>
    <property type="match status" value="1"/>
</dbReference>
<comment type="caution">
    <text evidence="1">The sequence shown here is derived from an EMBL/GenBank/DDBJ whole genome shotgun (WGS) entry which is preliminary data.</text>
</comment>
<dbReference type="InterPro" id="IPR025906">
    <property type="entry name" value="YjfB_motility"/>
</dbReference>
<accession>A0A162L1T9</accession>